<dbReference type="GO" id="GO:0005829">
    <property type="term" value="C:cytosol"/>
    <property type="evidence" value="ECO:0007669"/>
    <property type="project" value="TreeGrafter"/>
</dbReference>
<dbReference type="AlphaFoldDB" id="A0AAW1BKH6"/>
<evidence type="ECO:0000256" key="5">
    <source>
        <dbReference type="ARBA" id="ARBA00023242"/>
    </source>
</evidence>
<dbReference type="GO" id="GO:0046890">
    <property type="term" value="P:regulation of lipid biosynthetic process"/>
    <property type="evidence" value="ECO:0007669"/>
    <property type="project" value="TreeGrafter"/>
</dbReference>
<evidence type="ECO:0000256" key="1">
    <source>
        <dbReference type="ARBA" id="ARBA00004123"/>
    </source>
</evidence>
<feature type="region of interest" description="Disordered" evidence="6">
    <location>
        <begin position="72"/>
        <end position="95"/>
    </location>
</feature>
<evidence type="ECO:0000256" key="6">
    <source>
        <dbReference type="SAM" id="MobiDB-lite"/>
    </source>
</evidence>
<gene>
    <name evidence="7" type="ORF">NXF25_010930</name>
</gene>
<dbReference type="GO" id="GO:0005634">
    <property type="term" value="C:nucleus"/>
    <property type="evidence" value="ECO:0007669"/>
    <property type="project" value="UniProtKB-SubCell"/>
</dbReference>
<dbReference type="PANTHER" id="PTHR14315">
    <property type="entry name" value="SPOT14 FAMILY MEMBER"/>
    <property type="match status" value="1"/>
</dbReference>
<protein>
    <submittedName>
        <fullName evidence="7">Thyroid hormone-inducible hepatic protein</fullName>
    </submittedName>
</protein>
<evidence type="ECO:0000256" key="3">
    <source>
        <dbReference type="ARBA" id="ARBA00009488"/>
    </source>
</evidence>
<comment type="similarity">
    <text evidence="3">Belongs to the SPOT14 family.</text>
</comment>
<evidence type="ECO:0000256" key="4">
    <source>
        <dbReference type="ARBA" id="ARBA00022490"/>
    </source>
</evidence>
<evidence type="ECO:0000313" key="8">
    <source>
        <dbReference type="Proteomes" id="UP001474421"/>
    </source>
</evidence>
<sequence length="143" mass="16472">MEHHYGERIPMQRYFSAVRNMEQTVMFPSLLQGVSLEDQDDPAGVNSGMERSCDRDLYHYYTLLKSVKSTVESGLPPLNDKSLRSKEEEEEAKEKTDLEGLVRYHISGLYHVLAQLTSRANTVTSRYNEILGQINQNGISFRW</sequence>
<comment type="caution">
    <text evidence="7">The sequence shown here is derived from an EMBL/GenBank/DDBJ whole genome shotgun (WGS) entry which is preliminary data.</text>
</comment>
<evidence type="ECO:0000256" key="2">
    <source>
        <dbReference type="ARBA" id="ARBA00004496"/>
    </source>
</evidence>
<keyword evidence="4" id="KW-0963">Cytoplasm</keyword>
<feature type="compositionally biased region" description="Basic and acidic residues" evidence="6">
    <location>
        <begin position="81"/>
        <end position="95"/>
    </location>
</feature>
<keyword evidence="8" id="KW-1185">Reference proteome</keyword>
<evidence type="ECO:0000313" key="7">
    <source>
        <dbReference type="EMBL" id="KAK9402574.1"/>
    </source>
</evidence>
<proteinExistence type="inferred from homology"/>
<name>A0AAW1BKH6_CROAD</name>
<dbReference type="Gene3D" id="6.10.140.1610">
    <property type="match status" value="1"/>
</dbReference>
<keyword evidence="5" id="KW-0539">Nucleus</keyword>
<dbReference type="InterPro" id="IPR009786">
    <property type="entry name" value="Spot_14"/>
</dbReference>
<dbReference type="PANTHER" id="PTHR14315:SF18">
    <property type="entry name" value="THYROID HORMONE-INDUCIBLE HEPATIC PROTEIN"/>
    <property type="match status" value="1"/>
</dbReference>
<comment type="subcellular location">
    <subcellularLocation>
        <location evidence="2">Cytoplasm</location>
    </subcellularLocation>
    <subcellularLocation>
        <location evidence="1">Nucleus</location>
    </subcellularLocation>
</comment>
<dbReference type="Proteomes" id="UP001474421">
    <property type="component" value="Unassembled WGS sequence"/>
</dbReference>
<organism evidence="7 8">
    <name type="scientific">Crotalus adamanteus</name>
    <name type="common">Eastern diamondback rattlesnake</name>
    <dbReference type="NCBI Taxonomy" id="8729"/>
    <lineage>
        <taxon>Eukaryota</taxon>
        <taxon>Metazoa</taxon>
        <taxon>Chordata</taxon>
        <taxon>Craniata</taxon>
        <taxon>Vertebrata</taxon>
        <taxon>Euteleostomi</taxon>
        <taxon>Lepidosauria</taxon>
        <taxon>Squamata</taxon>
        <taxon>Bifurcata</taxon>
        <taxon>Unidentata</taxon>
        <taxon>Episquamata</taxon>
        <taxon>Toxicofera</taxon>
        <taxon>Serpentes</taxon>
        <taxon>Colubroidea</taxon>
        <taxon>Viperidae</taxon>
        <taxon>Crotalinae</taxon>
        <taxon>Crotalus</taxon>
    </lineage>
</organism>
<reference evidence="7 8" key="1">
    <citation type="journal article" date="2024" name="Proc. Natl. Acad. Sci. U.S.A.">
        <title>The genetic regulatory architecture and epigenomic basis for age-related changes in rattlesnake venom.</title>
        <authorList>
            <person name="Hogan M.P."/>
            <person name="Holding M.L."/>
            <person name="Nystrom G.S."/>
            <person name="Colston T.J."/>
            <person name="Bartlett D.A."/>
            <person name="Mason A.J."/>
            <person name="Ellsworth S.A."/>
            <person name="Rautsaw R.M."/>
            <person name="Lawrence K.C."/>
            <person name="Strickland J.L."/>
            <person name="He B."/>
            <person name="Fraser P."/>
            <person name="Margres M.J."/>
            <person name="Gilbert D.M."/>
            <person name="Gibbs H.L."/>
            <person name="Parkinson C.L."/>
            <person name="Rokyta D.R."/>
        </authorList>
    </citation>
    <scope>NUCLEOTIDE SEQUENCE [LARGE SCALE GENOMIC DNA]</scope>
    <source>
        <strain evidence="7">DRR0105</strain>
    </source>
</reference>
<dbReference type="EMBL" id="JAOTOJ010000004">
    <property type="protein sequence ID" value="KAK9402574.1"/>
    <property type="molecule type" value="Genomic_DNA"/>
</dbReference>
<dbReference type="InterPro" id="IPR053719">
    <property type="entry name" value="Lipogen_MT_Stabilize_sf"/>
</dbReference>
<accession>A0AAW1BKH6</accession>
<dbReference type="Pfam" id="PF07084">
    <property type="entry name" value="Spot_14"/>
    <property type="match status" value="1"/>
</dbReference>